<protein>
    <submittedName>
        <fullName evidence="2">Uncharacterized protein</fullName>
    </submittedName>
</protein>
<evidence type="ECO:0000256" key="1">
    <source>
        <dbReference type="SAM" id="MobiDB-lite"/>
    </source>
</evidence>
<sequence length="1195" mass="136249">MKTFKEIFNLYVCAASAVDLPRNPTQLHSKIEEQMQKMLAILTPQQRDLVRNQSKVIFVTGTSGTGKTFILVRRALQLARDGDVLVLNLPGGDLTDVFRREFQETEKIVVAEGRDENLEVDIEKLKSFLRIKGEGKHVLIDEVPLTLGFKDTITSEGLSDHWAWINDLVQDDKLHNGSSKMKYLKSITLFFRPNDQSYKRDFSLRDVKPGGLEIAILNQVKRNTKHISELFISVGNFSRRVFVSSERSLKIEGEKPGRECLPRFIEMTSCQKLHRECKEKLVCEVVRASYAIYEECKEALENRPVFVVVDEEFRRDAVVNILMFLYPKLPVHFYWINDIHGKPAPNGTFPLVVVTEEEMMGCHPLNVTCLLQGRVIKLRRTTGAWLVFQAFISFLEATVPIIGSALGHSVRAKRGIDVSDGIGCLLLDSEVIKKKQANLHLRNFSRRVFVSSERSLKIEGEKPGRECLPRFIEMTSCQKLHRECKEKLVCEVVRASYAIYEECKEALENRPVFVVVDEEFRRDAVVNILMFLYPKLPVHFYWINDIHGKPAPNGTFPLVVVTEEEMMGCHPLNVTVVLDFPRSQWKNYCRLIATTGGNKIVVVEEEEWKTGKFSHVPMEVKEMGGWKIEKKNIDEIDLAEKLEEACLMYEEKDIGYLEEAGLDQQSFPRIDLDQDGKEGREDEDVEKMLNCRLSRIFGYPASGKSRKVNALIGRVTCGVLLLHCGSKLSRQVAEHRWRGKANVKVSAKDFSSLKDIFDAVEREKVEKKMKTNVKNIHFGGKKKIERRRDRREEKEEEDDTETLIVVVEDCPLFKEFQGDTVGESFKERLKEIKVKLILSFKSHTDDASGTSLDEAARLLDDDEGCITIVHRCQPTSRALMKYIRENETRTALNLESKNLSVSANPASIVTGIPVKYIDIEAKECPGRHSGYVCSKTSTCGITANVLSALFQSKFFEEKNEPPHILVSEEGLLEPLRIKVANIWSNVQVKHLEKKAPTLRSQQTTMKKENLVLAETLPTDPEKDRSILLRLDDQEMFLEGPTWNEVGMRVGEEALKKGNFFDENTGAIIDGISPATWSAINEKLSPTSSSPFTDWGYMWQAKMFRESDNKEEVTADRATHSKRSDRKRSDEFGRKFKEKIDQDPGRNMNDLAKEMGVARSTISLAVRKDLQCKSFVLRNRKLYRGIIGAFPKNAEA</sequence>
<reference evidence="2" key="1">
    <citation type="submission" date="2020-11" db="EMBL/GenBank/DDBJ databases">
        <authorList>
            <person name="Tran Van P."/>
        </authorList>
    </citation>
    <scope>NUCLEOTIDE SEQUENCE</scope>
</reference>
<dbReference type="EMBL" id="LR902261">
    <property type="protein sequence ID" value="CAD7250239.1"/>
    <property type="molecule type" value="Genomic_DNA"/>
</dbReference>
<dbReference type="SUPFAM" id="SSF52540">
    <property type="entry name" value="P-loop containing nucleoside triphosphate hydrolases"/>
    <property type="match status" value="1"/>
</dbReference>
<feature type="compositionally biased region" description="Basic and acidic residues" evidence="1">
    <location>
        <begin position="1107"/>
        <end position="1118"/>
    </location>
</feature>
<feature type="compositionally biased region" description="Basic and acidic residues" evidence="1">
    <location>
        <begin position="1126"/>
        <end position="1143"/>
    </location>
</feature>
<name>A0A7R9FPF4_9CRUS</name>
<accession>A0A7R9FPF4</accession>
<dbReference type="InterPro" id="IPR027417">
    <property type="entry name" value="P-loop_NTPase"/>
</dbReference>
<keyword evidence="3" id="KW-1185">Reference proteome</keyword>
<proteinExistence type="predicted"/>
<dbReference type="Proteomes" id="UP000677054">
    <property type="component" value="Unassembled WGS sequence"/>
</dbReference>
<gene>
    <name evidence="2" type="ORF">DSTB1V02_LOCUS10021</name>
</gene>
<evidence type="ECO:0000313" key="3">
    <source>
        <dbReference type="Proteomes" id="UP000677054"/>
    </source>
</evidence>
<organism evidence="2">
    <name type="scientific">Darwinula stevensoni</name>
    <dbReference type="NCBI Taxonomy" id="69355"/>
    <lineage>
        <taxon>Eukaryota</taxon>
        <taxon>Metazoa</taxon>
        <taxon>Ecdysozoa</taxon>
        <taxon>Arthropoda</taxon>
        <taxon>Crustacea</taxon>
        <taxon>Oligostraca</taxon>
        <taxon>Ostracoda</taxon>
        <taxon>Podocopa</taxon>
        <taxon>Podocopida</taxon>
        <taxon>Darwinulocopina</taxon>
        <taxon>Darwinuloidea</taxon>
        <taxon>Darwinulidae</taxon>
        <taxon>Darwinula</taxon>
    </lineage>
</organism>
<dbReference type="OrthoDB" id="8177873at2759"/>
<feature type="region of interest" description="Disordered" evidence="1">
    <location>
        <begin position="1107"/>
        <end position="1147"/>
    </location>
</feature>
<dbReference type="EMBL" id="CAJPEV010002744">
    <property type="protein sequence ID" value="CAG0897903.1"/>
    <property type="molecule type" value="Genomic_DNA"/>
</dbReference>
<dbReference type="AlphaFoldDB" id="A0A7R9FPF4"/>
<dbReference type="Gene3D" id="3.40.50.300">
    <property type="entry name" value="P-loop containing nucleotide triphosphate hydrolases"/>
    <property type="match status" value="1"/>
</dbReference>
<evidence type="ECO:0000313" key="2">
    <source>
        <dbReference type="EMBL" id="CAD7250239.1"/>
    </source>
</evidence>